<proteinExistence type="predicted"/>
<dbReference type="Pfam" id="PF00300">
    <property type="entry name" value="His_Phos_1"/>
    <property type="match status" value="1"/>
</dbReference>
<dbReference type="SMART" id="SM00855">
    <property type="entry name" value="PGAM"/>
    <property type="match status" value="1"/>
</dbReference>
<keyword evidence="1" id="KW-0378">Hydrolase</keyword>
<sequence>MVIYVIRHGETDWNTKHWLQGTTDIPLNRNGIEVAEITSEALKGIPFDVIFSSPLKRAYQTAEIMKRERQIPLIVDERLKEISFGCFEGLCCTGPNYNIPDPDFPNFFQNPAHYNPPEGGESIAELCVRGTDFLTWLIDRPEYQDKTVLISAHGALVKALLSSLLITDLKDFWKGGVHKNCAVSIIDVEHGTASVRQENVIYYDKTRSINYFE</sequence>
<dbReference type="InterPro" id="IPR001345">
    <property type="entry name" value="PG/BPGM_mutase_AS"/>
</dbReference>
<gene>
    <name evidence="1" type="ORF">WMO29_04365</name>
</gene>
<reference evidence="1 2" key="1">
    <citation type="submission" date="2024-03" db="EMBL/GenBank/DDBJ databases">
        <title>Human intestinal bacterial collection.</title>
        <authorList>
            <person name="Pauvert C."/>
            <person name="Hitch T.C.A."/>
            <person name="Clavel T."/>
        </authorList>
    </citation>
    <scope>NUCLEOTIDE SEQUENCE [LARGE SCALE GENOMIC DNA]</scope>
    <source>
        <strain evidence="1 2">CLA-AA-H132</strain>
    </source>
</reference>
<keyword evidence="2" id="KW-1185">Reference proteome</keyword>
<organism evidence="1 2">
    <name type="scientific">Laedolimicola intestinihominis</name>
    <dbReference type="NCBI Taxonomy" id="3133166"/>
    <lineage>
        <taxon>Bacteria</taxon>
        <taxon>Bacillati</taxon>
        <taxon>Bacillota</taxon>
        <taxon>Clostridia</taxon>
        <taxon>Lachnospirales</taxon>
        <taxon>Lachnospiraceae</taxon>
        <taxon>Laedolimicola</taxon>
    </lineage>
</organism>
<evidence type="ECO:0000313" key="2">
    <source>
        <dbReference type="Proteomes" id="UP001438008"/>
    </source>
</evidence>
<dbReference type="GO" id="GO:0016787">
    <property type="term" value="F:hydrolase activity"/>
    <property type="evidence" value="ECO:0007669"/>
    <property type="project" value="UniProtKB-KW"/>
</dbReference>
<dbReference type="RefSeq" id="WP_178040101.1">
    <property type="nucleotide sequence ID" value="NZ_JBBMFE010000003.1"/>
</dbReference>
<dbReference type="InterPro" id="IPR050275">
    <property type="entry name" value="PGM_Phosphatase"/>
</dbReference>
<dbReference type="PANTHER" id="PTHR48100">
    <property type="entry name" value="BROAD-SPECIFICITY PHOSPHATASE YOR283W-RELATED"/>
    <property type="match status" value="1"/>
</dbReference>
<dbReference type="SUPFAM" id="SSF53254">
    <property type="entry name" value="Phosphoglycerate mutase-like"/>
    <property type="match status" value="1"/>
</dbReference>
<dbReference type="CDD" id="cd07067">
    <property type="entry name" value="HP_PGM_like"/>
    <property type="match status" value="1"/>
</dbReference>
<dbReference type="EC" id="3.1.3.-" evidence="1"/>
<comment type="caution">
    <text evidence="1">The sequence shown here is derived from an EMBL/GenBank/DDBJ whole genome shotgun (WGS) entry which is preliminary data.</text>
</comment>
<protein>
    <submittedName>
        <fullName evidence="1">Histidine phosphatase family protein</fullName>
        <ecNumber evidence="1">3.1.3.-</ecNumber>
    </submittedName>
</protein>
<dbReference type="InterPro" id="IPR029033">
    <property type="entry name" value="His_PPase_superfam"/>
</dbReference>
<accession>A0ABV1FG02</accession>
<dbReference type="EMBL" id="JBBMFE010000003">
    <property type="protein sequence ID" value="MEQ2471725.1"/>
    <property type="molecule type" value="Genomic_DNA"/>
</dbReference>
<dbReference type="Proteomes" id="UP001438008">
    <property type="component" value="Unassembled WGS sequence"/>
</dbReference>
<evidence type="ECO:0000313" key="1">
    <source>
        <dbReference type="EMBL" id="MEQ2471725.1"/>
    </source>
</evidence>
<dbReference type="PANTHER" id="PTHR48100:SF44">
    <property type="entry name" value="PHOSPHATASE C1620.13-RELATED"/>
    <property type="match status" value="1"/>
</dbReference>
<dbReference type="PROSITE" id="PS00175">
    <property type="entry name" value="PG_MUTASE"/>
    <property type="match status" value="1"/>
</dbReference>
<dbReference type="Gene3D" id="3.40.50.1240">
    <property type="entry name" value="Phosphoglycerate mutase-like"/>
    <property type="match status" value="1"/>
</dbReference>
<dbReference type="InterPro" id="IPR013078">
    <property type="entry name" value="His_Pase_superF_clade-1"/>
</dbReference>
<name>A0ABV1FG02_9FIRM</name>